<reference evidence="1" key="1">
    <citation type="submission" date="2020-11" db="EMBL/GenBank/DDBJ databases">
        <title>Carbohydrate-dependent, anaerobic sulfur respiration: A novel catabolism in halophilic archaea.</title>
        <authorList>
            <person name="Sorokin D.Y."/>
            <person name="Messina E."/>
            <person name="Smedile F."/>
            <person name="La Cono V."/>
            <person name="Hallsworth J.E."/>
            <person name="Yakimov M.M."/>
        </authorList>
    </citation>
    <scope>NUCLEOTIDE SEQUENCE</scope>
    <source>
        <strain evidence="1">HSR12-1</strain>
    </source>
</reference>
<organism evidence="1 2">
    <name type="scientific">Halapricum desulfuricans</name>
    <dbReference type="NCBI Taxonomy" id="2841257"/>
    <lineage>
        <taxon>Archaea</taxon>
        <taxon>Methanobacteriati</taxon>
        <taxon>Methanobacteriota</taxon>
        <taxon>Stenosarchaea group</taxon>
        <taxon>Halobacteria</taxon>
        <taxon>Halobacteriales</taxon>
        <taxon>Haloarculaceae</taxon>
        <taxon>Halapricum</taxon>
    </lineage>
</organism>
<proteinExistence type="predicted"/>
<protein>
    <submittedName>
        <fullName evidence="1">Uncharacterized protein</fullName>
    </submittedName>
</protein>
<sequence>MRYLFYGLAYLRVKLLLFYFINDPIPVAGLKRRQTGNKSSIIRFIEGTQSRINISCDGCCAALSPSSLHI</sequence>
<evidence type="ECO:0000313" key="2">
    <source>
        <dbReference type="Proteomes" id="UP000663525"/>
    </source>
</evidence>
<gene>
    <name evidence="1" type="ORF">HSR121_1133</name>
</gene>
<dbReference type="Proteomes" id="UP000663525">
    <property type="component" value="Chromosome"/>
</dbReference>
<accession>A0A897MTL7</accession>
<dbReference type="EMBL" id="CP064787">
    <property type="protein sequence ID" value="QSG05480.1"/>
    <property type="molecule type" value="Genomic_DNA"/>
</dbReference>
<evidence type="ECO:0000313" key="1">
    <source>
        <dbReference type="EMBL" id="QSG05480.1"/>
    </source>
</evidence>
<name>A0A897MTL7_9EURY</name>
<dbReference type="AlphaFoldDB" id="A0A897MTL7"/>